<keyword evidence="5" id="KW-1185">Reference proteome</keyword>
<dbReference type="Pfam" id="PF01814">
    <property type="entry name" value="Hemerythrin"/>
    <property type="match status" value="1"/>
</dbReference>
<feature type="region of interest" description="Disordered" evidence="1">
    <location>
        <begin position="69"/>
        <end position="95"/>
    </location>
</feature>
<organism evidence="4 5">
    <name type="scientific">Amycolatopsis balhimycina DSM 5908</name>
    <dbReference type="NCBI Taxonomy" id="1081091"/>
    <lineage>
        <taxon>Bacteria</taxon>
        <taxon>Bacillati</taxon>
        <taxon>Actinomycetota</taxon>
        <taxon>Actinomycetes</taxon>
        <taxon>Pseudonocardiales</taxon>
        <taxon>Pseudonocardiaceae</taxon>
        <taxon>Amycolatopsis</taxon>
    </lineage>
</organism>
<proteinExistence type="predicted"/>
<feature type="transmembrane region" description="Helical" evidence="2">
    <location>
        <begin position="161"/>
        <end position="186"/>
    </location>
</feature>
<dbReference type="InterPro" id="IPR012312">
    <property type="entry name" value="Hemerythrin-like"/>
</dbReference>
<feature type="transmembrane region" description="Helical" evidence="2">
    <location>
        <begin position="130"/>
        <end position="149"/>
    </location>
</feature>
<dbReference type="OrthoDB" id="7059309at2"/>
<evidence type="ECO:0000313" key="4">
    <source>
        <dbReference type="EMBL" id="RSM38165.1"/>
    </source>
</evidence>
<feature type="transmembrane region" description="Helical" evidence="2">
    <location>
        <begin position="103"/>
        <end position="124"/>
    </location>
</feature>
<evidence type="ECO:0000256" key="1">
    <source>
        <dbReference type="SAM" id="MobiDB-lite"/>
    </source>
</evidence>
<evidence type="ECO:0000313" key="5">
    <source>
        <dbReference type="Proteomes" id="UP000286716"/>
    </source>
</evidence>
<dbReference type="Proteomes" id="UP000286716">
    <property type="component" value="Unassembled WGS sequence"/>
</dbReference>
<dbReference type="Gene3D" id="1.20.120.520">
    <property type="entry name" value="nmb1532 protein domain like"/>
    <property type="match status" value="1"/>
</dbReference>
<protein>
    <recommendedName>
        <fullName evidence="3">Hemerythrin-like domain-containing protein</fullName>
    </recommendedName>
</protein>
<reference evidence="4 5" key="1">
    <citation type="submission" date="2018-05" db="EMBL/GenBank/DDBJ databases">
        <title>Evolution of GPA BGCs.</title>
        <authorList>
            <person name="Waglechner N."/>
            <person name="Wright G.D."/>
        </authorList>
    </citation>
    <scope>NUCLEOTIDE SEQUENCE [LARGE SCALE GENOMIC DNA]</scope>
    <source>
        <strain evidence="4 5">DSM 5908</strain>
    </source>
</reference>
<comment type="caution">
    <text evidence="4">The sequence shown here is derived from an EMBL/GenBank/DDBJ whole genome shotgun (WGS) entry which is preliminary data.</text>
</comment>
<dbReference type="EMBL" id="QHHU01000061">
    <property type="protein sequence ID" value="RSM38165.1"/>
    <property type="molecule type" value="Genomic_DNA"/>
</dbReference>
<keyword evidence="2" id="KW-0812">Transmembrane</keyword>
<keyword evidence="2" id="KW-0472">Membrane</keyword>
<evidence type="ECO:0000259" key="3">
    <source>
        <dbReference type="Pfam" id="PF01814"/>
    </source>
</evidence>
<keyword evidence="2" id="KW-1133">Transmembrane helix</keyword>
<accession>A0A428W4W1</accession>
<name>A0A428W4W1_AMYBA</name>
<evidence type="ECO:0000256" key="2">
    <source>
        <dbReference type="SAM" id="Phobius"/>
    </source>
</evidence>
<gene>
    <name evidence="4" type="ORF">DMA12_34295</name>
</gene>
<dbReference type="AlphaFoldDB" id="A0A428W4W1"/>
<dbReference type="CDD" id="cd12108">
    <property type="entry name" value="Hr-like"/>
    <property type="match status" value="1"/>
</dbReference>
<sequence>MAALTVYARGRCWSIAPPRVGLPPCSSGSVAGPRAELLPPQAGVEALGLFPARGRRPTLDVRSVRQEVAVPHPTDPLTHPGNATRSTSSAHRDSSAPSRLREFALLATVLALVAGGGAAWWAGAGTAANIVWAAADAVTLVPAVVWVAADLRARRWGADLLAVLALAATVAVGEYLAGAIVAAMVATGRVLEAGAQRRASRNLTALLDRAPRVAHLRTAAADQAARTATRLLTEELLPHEQAEETELYPALARALGGPEGTVTMSREHAEIGRLARRLQRHLTEAPDGIQADQVDDLRATLYGLDAVLTLHFAQEEEAYFTLPSS</sequence>
<feature type="domain" description="Hemerythrin-like" evidence="3">
    <location>
        <begin position="203"/>
        <end position="321"/>
    </location>
</feature>